<reference evidence="1 2" key="1">
    <citation type="journal article" date="2015" name="Stand. Genomic Sci.">
        <title>Genomic Encyclopedia of Bacterial and Archaeal Type Strains, Phase III: the genomes of soil and plant-associated and newly described type strains.</title>
        <authorList>
            <person name="Whitman W.B."/>
            <person name="Woyke T."/>
            <person name="Klenk H.P."/>
            <person name="Zhou Y."/>
            <person name="Lilburn T.G."/>
            <person name="Beck B.J."/>
            <person name="De Vos P."/>
            <person name="Vandamme P."/>
            <person name="Eisen J.A."/>
            <person name="Garrity G."/>
            <person name="Hugenholtz P."/>
            <person name="Kyrpides N.C."/>
        </authorList>
    </citation>
    <scope>NUCLEOTIDE SEQUENCE [LARGE SCALE GENOMIC DNA]</scope>
    <source>
        <strain evidence="1 2">CGMCC 1.5364</strain>
    </source>
</reference>
<dbReference type="AlphaFoldDB" id="A0A562NB41"/>
<dbReference type="EMBL" id="VLKU01000014">
    <property type="protein sequence ID" value="TWI29385.1"/>
    <property type="molecule type" value="Genomic_DNA"/>
</dbReference>
<evidence type="ECO:0000313" key="2">
    <source>
        <dbReference type="Proteomes" id="UP000316225"/>
    </source>
</evidence>
<sequence length="158" mass="17734">MSDARFADADPSPLVLRAEDAQDLTVISALLQDSVLAITDITYEARARRFALLLNRFRWEDADQARRDARPYERVRSVLLISDVLRVQSDGIQRDDKDLVLELLALSWQPAEDGAGRLMLEFAGDGTLALEVECLNVDLRDVTRPYVAPSGKMPQHPE</sequence>
<comment type="caution">
    <text evidence="1">The sequence shown here is derived from an EMBL/GenBank/DDBJ whole genome shotgun (WGS) entry which is preliminary data.</text>
</comment>
<proteinExistence type="predicted"/>
<dbReference type="Proteomes" id="UP000316225">
    <property type="component" value="Unassembled WGS sequence"/>
</dbReference>
<dbReference type="Pfam" id="PF11164">
    <property type="entry name" value="DUF2948"/>
    <property type="match status" value="1"/>
</dbReference>
<organism evidence="1 2">
    <name type="scientific">Paracoccus sulfuroxidans</name>
    <dbReference type="NCBI Taxonomy" id="384678"/>
    <lineage>
        <taxon>Bacteria</taxon>
        <taxon>Pseudomonadati</taxon>
        <taxon>Pseudomonadota</taxon>
        <taxon>Alphaproteobacteria</taxon>
        <taxon>Rhodobacterales</taxon>
        <taxon>Paracoccaceae</taxon>
        <taxon>Paracoccus</taxon>
    </lineage>
</organism>
<protein>
    <recommendedName>
        <fullName evidence="3">DUF2948 family protein</fullName>
    </recommendedName>
</protein>
<keyword evidence="2" id="KW-1185">Reference proteome</keyword>
<evidence type="ECO:0000313" key="1">
    <source>
        <dbReference type="EMBL" id="TWI29385.1"/>
    </source>
</evidence>
<dbReference type="OrthoDB" id="9806367at2"/>
<gene>
    <name evidence="1" type="ORF">IQ24_03593</name>
</gene>
<dbReference type="RefSeq" id="WP_145399653.1">
    <property type="nucleotide sequence ID" value="NZ_VLKU01000014.1"/>
</dbReference>
<name>A0A562NB41_9RHOB</name>
<evidence type="ECO:0008006" key="3">
    <source>
        <dbReference type="Google" id="ProtNLM"/>
    </source>
</evidence>
<accession>A0A562NB41</accession>
<dbReference type="InterPro" id="IPR021335">
    <property type="entry name" value="DUF2948"/>
</dbReference>